<evidence type="ECO:0000313" key="2">
    <source>
        <dbReference type="Proteomes" id="UP001499878"/>
    </source>
</evidence>
<evidence type="ECO:0000313" key="1">
    <source>
        <dbReference type="EMBL" id="GAA5213488.1"/>
    </source>
</evidence>
<organism evidence="1 2">
    <name type="scientific">Streptomyces thinghirensis</name>
    <dbReference type="NCBI Taxonomy" id="551547"/>
    <lineage>
        <taxon>Bacteria</taxon>
        <taxon>Bacillati</taxon>
        <taxon>Actinomycetota</taxon>
        <taxon>Actinomycetes</taxon>
        <taxon>Kitasatosporales</taxon>
        <taxon>Streptomycetaceae</taxon>
        <taxon>Streptomyces</taxon>
    </lineage>
</organism>
<dbReference type="Proteomes" id="UP001499878">
    <property type="component" value="Unassembled WGS sequence"/>
</dbReference>
<evidence type="ECO:0008006" key="3">
    <source>
        <dbReference type="Google" id="ProtNLM"/>
    </source>
</evidence>
<accession>A0ABP9TC40</accession>
<sequence>MLVRQGEDGGSTRAAVVVLTAVPSPLARFRKQRTGAETKHLNAPGTSSSLIYGDAMTTKPLPHLTPTGTCWCGCAKKTGPGSFFAPGHDKVAEAALLAVEYGSSVAQLLHGHGYGPGHSVSARAVSEGAWRKCGSCDYVGAPASIANHTKKAHSATPTAEQA</sequence>
<reference evidence="2" key="1">
    <citation type="journal article" date="2019" name="Int. J. Syst. Evol. Microbiol.">
        <title>The Global Catalogue of Microorganisms (GCM) 10K type strain sequencing project: providing services to taxonomists for standard genome sequencing and annotation.</title>
        <authorList>
            <consortium name="The Broad Institute Genomics Platform"/>
            <consortium name="The Broad Institute Genome Sequencing Center for Infectious Disease"/>
            <person name="Wu L."/>
            <person name="Ma J."/>
        </authorList>
    </citation>
    <scope>NUCLEOTIDE SEQUENCE [LARGE SCALE GENOMIC DNA]</scope>
    <source>
        <strain evidence="2">JCM 18306</strain>
    </source>
</reference>
<comment type="caution">
    <text evidence="1">The sequence shown here is derived from an EMBL/GenBank/DDBJ whole genome shotgun (WGS) entry which is preliminary data.</text>
</comment>
<name>A0ABP9TC40_9ACTN</name>
<gene>
    <name evidence="1" type="ORF">GCM10023323_54680</name>
</gene>
<proteinExistence type="predicted"/>
<protein>
    <recommendedName>
        <fullName evidence="3">C2H2-type domain-containing protein</fullName>
    </recommendedName>
</protein>
<dbReference type="EMBL" id="BAABJR010000015">
    <property type="protein sequence ID" value="GAA5213488.1"/>
    <property type="molecule type" value="Genomic_DNA"/>
</dbReference>
<keyword evidence="2" id="KW-1185">Reference proteome</keyword>